<dbReference type="InterPro" id="IPR012866">
    <property type="entry name" value="DUF1644"/>
</dbReference>
<evidence type="ECO:0000313" key="1">
    <source>
        <dbReference type="EMBL" id="PKA63749.1"/>
    </source>
</evidence>
<dbReference type="STRING" id="1088818.A0A2I0B7J1"/>
<accession>A0A2I0B7J1</accession>
<sequence>MEAPHNGVLLLCSSHDKGCLPYMCDTSYNHSNCLDLFKKAYTESISTSHVKSQCPLCRGQVKGWTVVEPAREYLNNKRRSCMQDYCSFKGTYSELQKHFKEEHPFAKPPQEVDPLLEKKWRDFVTERDRQDAISLIMSSMPNALILGDYVIDRDHFNGIYNHDRRVYGFFDGAQHDGAADHLLRLRRLRSLRRRRSKIIGRWRWLFGPMRSSFARFAWY</sequence>
<dbReference type="Proteomes" id="UP000236161">
    <property type="component" value="Unassembled WGS sequence"/>
</dbReference>
<proteinExistence type="predicted"/>
<dbReference type="AlphaFoldDB" id="A0A2I0B7J1"/>
<protein>
    <submittedName>
        <fullName evidence="1">Uncharacterized protein</fullName>
    </submittedName>
</protein>
<dbReference type="PANTHER" id="PTHR31197:SF12">
    <property type="entry name" value="OS02G0770600 PROTEIN"/>
    <property type="match status" value="1"/>
</dbReference>
<dbReference type="EMBL" id="KZ451907">
    <property type="protein sequence ID" value="PKA63749.1"/>
    <property type="molecule type" value="Genomic_DNA"/>
</dbReference>
<keyword evidence="2" id="KW-1185">Reference proteome</keyword>
<organism evidence="1 2">
    <name type="scientific">Apostasia shenzhenica</name>
    <dbReference type="NCBI Taxonomy" id="1088818"/>
    <lineage>
        <taxon>Eukaryota</taxon>
        <taxon>Viridiplantae</taxon>
        <taxon>Streptophyta</taxon>
        <taxon>Embryophyta</taxon>
        <taxon>Tracheophyta</taxon>
        <taxon>Spermatophyta</taxon>
        <taxon>Magnoliopsida</taxon>
        <taxon>Liliopsida</taxon>
        <taxon>Asparagales</taxon>
        <taxon>Orchidaceae</taxon>
        <taxon>Apostasioideae</taxon>
        <taxon>Apostasia</taxon>
    </lineage>
</organism>
<dbReference type="Pfam" id="PF07800">
    <property type="entry name" value="DUF1644"/>
    <property type="match status" value="1"/>
</dbReference>
<evidence type="ECO:0000313" key="2">
    <source>
        <dbReference type="Proteomes" id="UP000236161"/>
    </source>
</evidence>
<dbReference type="OrthoDB" id="1921166at2759"/>
<reference evidence="1 2" key="1">
    <citation type="journal article" date="2017" name="Nature">
        <title>The Apostasia genome and the evolution of orchids.</title>
        <authorList>
            <person name="Zhang G.Q."/>
            <person name="Liu K.W."/>
            <person name="Li Z."/>
            <person name="Lohaus R."/>
            <person name="Hsiao Y.Y."/>
            <person name="Niu S.C."/>
            <person name="Wang J.Y."/>
            <person name="Lin Y.C."/>
            <person name="Xu Q."/>
            <person name="Chen L.J."/>
            <person name="Yoshida K."/>
            <person name="Fujiwara S."/>
            <person name="Wang Z.W."/>
            <person name="Zhang Y.Q."/>
            <person name="Mitsuda N."/>
            <person name="Wang M."/>
            <person name="Liu G.H."/>
            <person name="Pecoraro L."/>
            <person name="Huang H.X."/>
            <person name="Xiao X.J."/>
            <person name="Lin M."/>
            <person name="Wu X.Y."/>
            <person name="Wu W.L."/>
            <person name="Chen Y.Y."/>
            <person name="Chang S.B."/>
            <person name="Sakamoto S."/>
            <person name="Ohme-Takagi M."/>
            <person name="Yagi M."/>
            <person name="Zeng S.J."/>
            <person name="Shen C.Y."/>
            <person name="Yeh C.M."/>
            <person name="Luo Y.B."/>
            <person name="Tsai W.C."/>
            <person name="Van de Peer Y."/>
            <person name="Liu Z.J."/>
        </authorList>
    </citation>
    <scope>NUCLEOTIDE SEQUENCE [LARGE SCALE GENOMIC DNA]</scope>
    <source>
        <strain evidence="2">cv. Shenzhen</strain>
        <tissue evidence="1">Stem</tissue>
    </source>
</reference>
<gene>
    <name evidence="1" type="ORF">AXF42_Ash017033</name>
</gene>
<dbReference type="PANTHER" id="PTHR31197">
    <property type="entry name" value="OS01G0612600 PROTEIN"/>
    <property type="match status" value="1"/>
</dbReference>
<name>A0A2I0B7J1_9ASPA</name>